<dbReference type="EMBL" id="AFYH01178522">
    <property type="status" value="NOT_ANNOTATED_CDS"/>
    <property type="molecule type" value="Genomic_DNA"/>
</dbReference>
<evidence type="ECO:0000256" key="1">
    <source>
        <dbReference type="SAM" id="Coils"/>
    </source>
</evidence>
<dbReference type="Proteomes" id="UP000008672">
    <property type="component" value="Unassembled WGS sequence"/>
</dbReference>
<dbReference type="EMBL" id="AFYH01178525">
    <property type="status" value="NOT_ANNOTATED_CDS"/>
    <property type="molecule type" value="Genomic_DNA"/>
</dbReference>
<reference evidence="4" key="1">
    <citation type="submission" date="2011-08" db="EMBL/GenBank/DDBJ databases">
        <title>The draft genome of Latimeria chalumnae.</title>
        <authorList>
            <person name="Di Palma F."/>
            <person name="Alfoldi J."/>
            <person name="Johnson J."/>
            <person name="Berlin A."/>
            <person name="Gnerre S."/>
            <person name="Jaffe D."/>
            <person name="MacCallum I."/>
            <person name="Young S."/>
            <person name="Walker B.J."/>
            <person name="Lander E."/>
            <person name="Lindblad-Toh K."/>
        </authorList>
    </citation>
    <scope>NUCLEOTIDE SEQUENCE [LARGE SCALE GENOMIC DNA]</scope>
    <source>
        <strain evidence="4">Wild caught</strain>
    </source>
</reference>
<evidence type="ECO:0000256" key="2">
    <source>
        <dbReference type="SAM" id="MobiDB-lite"/>
    </source>
</evidence>
<keyword evidence="4" id="KW-1185">Reference proteome</keyword>
<evidence type="ECO:0000313" key="3">
    <source>
        <dbReference type="Ensembl" id="ENSLACP00000010687.1"/>
    </source>
</evidence>
<gene>
    <name evidence="3" type="primary">LOC102357386</name>
</gene>
<feature type="coiled-coil region" evidence="1">
    <location>
        <begin position="244"/>
        <end position="271"/>
    </location>
</feature>
<dbReference type="AlphaFoldDB" id="H3AM16"/>
<accession>H3AM16</accession>
<dbReference type="HOGENOM" id="CLU_988791_0_0_1"/>
<proteinExistence type="predicted"/>
<dbReference type="EMBL" id="AFYH01178526">
    <property type="status" value="NOT_ANNOTATED_CDS"/>
    <property type="molecule type" value="Genomic_DNA"/>
</dbReference>
<dbReference type="Ensembl" id="ENSLACT00000010766.1">
    <property type="protein sequence ID" value="ENSLACP00000010687.1"/>
    <property type="gene ID" value="ENSLACG00000009414.2"/>
</dbReference>
<dbReference type="GeneTree" id="ENSGT00940000153116"/>
<feature type="region of interest" description="Disordered" evidence="2">
    <location>
        <begin position="179"/>
        <end position="203"/>
    </location>
</feature>
<dbReference type="EMBL" id="AFYH01178524">
    <property type="status" value="NOT_ANNOTATED_CDS"/>
    <property type="molecule type" value="Genomic_DNA"/>
</dbReference>
<dbReference type="EMBL" id="AFYH01178527">
    <property type="status" value="NOT_ANNOTATED_CDS"/>
    <property type="molecule type" value="Genomic_DNA"/>
</dbReference>
<feature type="compositionally biased region" description="Polar residues" evidence="2">
    <location>
        <begin position="184"/>
        <end position="198"/>
    </location>
</feature>
<sequence length="282" mass="32970">TMQDAKVKLEKPYHNNVNVHNVLCYEIKKKKKMLEDLKSMLTLLEQLDNPKKHEYERLQRLRQLENNIEKMETKTVAAQNIQNTYLKLLDYMQGDLVHVPFFLDDFEENVRFQRCELRKLTKIGESAAEAKRVATMELNELERRFIEQRQERESMLAEKRKLAYTEKLRYKDSSEKHRVKQAGSEFSTSMVSQMSGSGLKSDASKIPNEVRRALIADLENLKHVADCSKLQDISRQFVAQEVVKEHLQQLIAENENNQKALKSSLKELELVHANVKFHQGRG</sequence>
<dbReference type="InterPro" id="IPR043247">
    <property type="entry name" value="CCDC183"/>
</dbReference>
<keyword evidence="1" id="KW-0175">Coiled coil</keyword>
<dbReference type="PANTHER" id="PTHR47115:SF1">
    <property type="entry name" value="COILED-COIL DOMAIN-CONTAINING PROTEIN 183"/>
    <property type="match status" value="1"/>
</dbReference>
<reference evidence="3" key="3">
    <citation type="submission" date="2025-09" db="UniProtKB">
        <authorList>
            <consortium name="Ensembl"/>
        </authorList>
    </citation>
    <scope>IDENTIFICATION</scope>
</reference>
<organism evidence="3 4">
    <name type="scientific">Latimeria chalumnae</name>
    <name type="common">Coelacanth</name>
    <dbReference type="NCBI Taxonomy" id="7897"/>
    <lineage>
        <taxon>Eukaryota</taxon>
        <taxon>Metazoa</taxon>
        <taxon>Chordata</taxon>
        <taxon>Craniata</taxon>
        <taxon>Vertebrata</taxon>
        <taxon>Euteleostomi</taxon>
        <taxon>Coelacanthiformes</taxon>
        <taxon>Coelacanthidae</taxon>
        <taxon>Latimeria</taxon>
    </lineage>
</organism>
<evidence type="ECO:0000313" key="4">
    <source>
        <dbReference type="Proteomes" id="UP000008672"/>
    </source>
</evidence>
<dbReference type="EMBL" id="AFYH01178523">
    <property type="status" value="NOT_ANNOTATED_CDS"/>
    <property type="molecule type" value="Genomic_DNA"/>
</dbReference>
<feature type="coiled-coil region" evidence="1">
    <location>
        <begin position="27"/>
        <end position="158"/>
    </location>
</feature>
<name>H3AM16_LATCH</name>
<protein>
    <submittedName>
        <fullName evidence="3">Coiled-coil domain containing 183</fullName>
    </submittedName>
</protein>
<reference evidence="3" key="2">
    <citation type="submission" date="2025-08" db="UniProtKB">
        <authorList>
            <consortium name="Ensembl"/>
        </authorList>
    </citation>
    <scope>IDENTIFICATION</scope>
</reference>
<dbReference type="PANTHER" id="PTHR47115">
    <property type="entry name" value="COILED-COIL DOMAIN-CONTAINING PROTEIN 183"/>
    <property type="match status" value="1"/>
</dbReference>